<sequence>MKISIIGSGWLAQPLAMQLQTDGHEVIVTSTKQDKVSALNAKGLKAFQYELGEQLSHPDQLFDSDVLITAITSKDTGAFDVLMDQLTEQACKHLLFISSTSVYQNDGLLHDETSQRLNTKSPLLAIEQLIQLHPSASIIRFAGLVGPKRHPGRFFTGDKVLKNPDAPINLIHLDDCIGIIKTVIEQNAWNEIFNGCADCHPTKLQFYGKMAQQLGIDHIATANDDGRSHKIIDNHKIKTTTAYHFLHPDLLVVDF</sequence>
<dbReference type="Pfam" id="PF03807">
    <property type="entry name" value="F420_oxidored"/>
    <property type="match status" value="1"/>
</dbReference>
<dbReference type="PANTHER" id="PTHR48079">
    <property type="entry name" value="PROTEIN YEEZ"/>
    <property type="match status" value="1"/>
</dbReference>
<dbReference type="SUPFAM" id="SSF51735">
    <property type="entry name" value="NAD(P)-binding Rossmann-fold domains"/>
    <property type="match status" value="1"/>
</dbReference>
<comment type="caution">
    <text evidence="2">The sequence shown here is derived from an EMBL/GenBank/DDBJ whole genome shotgun (WGS) entry which is preliminary data.</text>
</comment>
<dbReference type="Gene3D" id="3.40.50.720">
    <property type="entry name" value="NAD(P)-binding Rossmann-like Domain"/>
    <property type="match status" value="1"/>
</dbReference>
<dbReference type="Proteomes" id="UP000295724">
    <property type="component" value="Unassembled WGS sequence"/>
</dbReference>
<dbReference type="InterPro" id="IPR036291">
    <property type="entry name" value="NAD(P)-bd_dom_sf"/>
</dbReference>
<dbReference type="GO" id="GO:0004029">
    <property type="term" value="F:aldehyde dehydrogenase (NAD+) activity"/>
    <property type="evidence" value="ECO:0007669"/>
    <property type="project" value="TreeGrafter"/>
</dbReference>
<feature type="domain" description="Pyrroline-5-carboxylate reductase catalytic N-terminal" evidence="1">
    <location>
        <begin position="2"/>
        <end position="76"/>
    </location>
</feature>
<dbReference type="InterPro" id="IPR028939">
    <property type="entry name" value="P5C_Rdtase_cat_N"/>
</dbReference>
<gene>
    <name evidence="2" type="ORF">C8D91_1290</name>
</gene>
<dbReference type="InterPro" id="IPR051783">
    <property type="entry name" value="NAD(P)-dependent_oxidoreduct"/>
</dbReference>
<evidence type="ECO:0000313" key="3">
    <source>
        <dbReference type="Proteomes" id="UP000295724"/>
    </source>
</evidence>
<dbReference type="RefSeq" id="WP_099019412.1">
    <property type="nucleotide sequence ID" value="NZ_NIHB01000002.1"/>
</dbReference>
<name>A0A4R6XX87_9GAMM</name>
<reference evidence="2 3" key="1">
    <citation type="submission" date="2019-03" db="EMBL/GenBank/DDBJ databases">
        <title>Genomic Encyclopedia of Type Strains, Phase IV (KMG-IV): sequencing the most valuable type-strain genomes for metagenomic binning, comparative biology and taxonomic classification.</title>
        <authorList>
            <person name="Goeker M."/>
        </authorList>
    </citation>
    <scope>NUCLEOTIDE SEQUENCE [LARGE SCALE GENOMIC DNA]</scope>
    <source>
        <strain evidence="2 3">DSM 25488</strain>
    </source>
</reference>
<dbReference type="OrthoDB" id="751203at2"/>
<organism evidence="2 3">
    <name type="scientific">Marinicella litoralis</name>
    <dbReference type="NCBI Taxonomy" id="644220"/>
    <lineage>
        <taxon>Bacteria</taxon>
        <taxon>Pseudomonadati</taxon>
        <taxon>Pseudomonadota</taxon>
        <taxon>Gammaproteobacteria</taxon>
        <taxon>Lysobacterales</taxon>
        <taxon>Marinicellaceae</taxon>
        <taxon>Marinicella</taxon>
    </lineage>
</organism>
<protein>
    <submittedName>
        <fullName evidence="2">Nucleoside-diphosphate-sugar epimerase</fullName>
    </submittedName>
</protein>
<evidence type="ECO:0000313" key="2">
    <source>
        <dbReference type="EMBL" id="TDR22797.1"/>
    </source>
</evidence>
<dbReference type="GO" id="GO:0005737">
    <property type="term" value="C:cytoplasm"/>
    <property type="evidence" value="ECO:0007669"/>
    <property type="project" value="TreeGrafter"/>
</dbReference>
<dbReference type="PANTHER" id="PTHR48079:SF6">
    <property type="entry name" value="NAD(P)-BINDING DOMAIN-CONTAINING PROTEIN-RELATED"/>
    <property type="match status" value="1"/>
</dbReference>
<keyword evidence="3" id="KW-1185">Reference proteome</keyword>
<evidence type="ECO:0000259" key="1">
    <source>
        <dbReference type="Pfam" id="PF03807"/>
    </source>
</evidence>
<dbReference type="EMBL" id="SNZB01000002">
    <property type="protein sequence ID" value="TDR22797.1"/>
    <property type="molecule type" value="Genomic_DNA"/>
</dbReference>
<proteinExistence type="predicted"/>
<dbReference type="AlphaFoldDB" id="A0A4R6XX87"/>
<accession>A0A4R6XX87</accession>